<dbReference type="InterPro" id="IPR016040">
    <property type="entry name" value="NAD(P)-bd_dom"/>
</dbReference>
<evidence type="ECO:0000259" key="1">
    <source>
        <dbReference type="Pfam" id="PF13460"/>
    </source>
</evidence>
<dbReference type="EMBL" id="JAAXPR010000005">
    <property type="protein sequence ID" value="NKZ20100.1"/>
    <property type="molecule type" value="Genomic_DNA"/>
</dbReference>
<dbReference type="Gene3D" id="3.40.50.720">
    <property type="entry name" value="NAD(P)-binding Rossmann-like Domain"/>
    <property type="match status" value="1"/>
</dbReference>
<protein>
    <submittedName>
        <fullName evidence="2">NAD(P)-dependent oxidoreductase</fullName>
    </submittedName>
</protein>
<organism evidence="2 3">
    <name type="scientific">Streptococcus ovuberis</name>
    <dbReference type="NCBI Taxonomy" id="1936207"/>
    <lineage>
        <taxon>Bacteria</taxon>
        <taxon>Bacillati</taxon>
        <taxon>Bacillota</taxon>
        <taxon>Bacilli</taxon>
        <taxon>Lactobacillales</taxon>
        <taxon>Streptococcaceae</taxon>
        <taxon>Streptococcus</taxon>
    </lineage>
</organism>
<gene>
    <name evidence="2" type="ORF">HF992_04440</name>
</gene>
<dbReference type="Proteomes" id="UP000522720">
    <property type="component" value="Unassembled WGS sequence"/>
</dbReference>
<comment type="caution">
    <text evidence="2">The sequence shown here is derived from an EMBL/GenBank/DDBJ whole genome shotgun (WGS) entry which is preliminary data.</text>
</comment>
<dbReference type="RefSeq" id="WP_168548855.1">
    <property type="nucleotide sequence ID" value="NZ_JAAXPR010000005.1"/>
</dbReference>
<dbReference type="PANTHER" id="PTHR43355">
    <property type="entry name" value="FLAVIN REDUCTASE (NADPH)"/>
    <property type="match status" value="1"/>
</dbReference>
<dbReference type="SUPFAM" id="SSF51735">
    <property type="entry name" value="NAD(P)-binding Rossmann-fold domains"/>
    <property type="match status" value="1"/>
</dbReference>
<feature type="domain" description="NAD(P)-binding" evidence="1">
    <location>
        <begin position="7"/>
        <end position="196"/>
    </location>
</feature>
<dbReference type="Pfam" id="PF13460">
    <property type="entry name" value="NAD_binding_10"/>
    <property type="match status" value="1"/>
</dbReference>
<keyword evidence="3" id="KW-1185">Reference proteome</keyword>
<dbReference type="AlphaFoldDB" id="A0A7X6MXC3"/>
<dbReference type="CDD" id="cd05244">
    <property type="entry name" value="BVR-B_like_SDR_a"/>
    <property type="match status" value="1"/>
</dbReference>
<evidence type="ECO:0000313" key="3">
    <source>
        <dbReference type="Proteomes" id="UP000522720"/>
    </source>
</evidence>
<accession>A0A7X6MXC3</accession>
<proteinExistence type="predicted"/>
<reference evidence="2 3" key="1">
    <citation type="submission" date="2020-04" db="EMBL/GenBank/DDBJ databases">
        <title>MicrobeNet Type strains.</title>
        <authorList>
            <person name="Nicholson A.C."/>
        </authorList>
    </citation>
    <scope>NUCLEOTIDE SEQUENCE [LARGE SCALE GENOMIC DNA]</scope>
    <source>
        <strain evidence="2 3">CCUG 69612</strain>
    </source>
</reference>
<dbReference type="GO" id="GO:0016646">
    <property type="term" value="F:oxidoreductase activity, acting on the CH-NH group of donors, NAD or NADP as acceptor"/>
    <property type="evidence" value="ECO:0007669"/>
    <property type="project" value="TreeGrafter"/>
</dbReference>
<name>A0A7X6MXC3_9STRE</name>
<dbReference type="InterPro" id="IPR036291">
    <property type="entry name" value="NAD(P)-bd_dom_sf"/>
</dbReference>
<dbReference type="InterPro" id="IPR051606">
    <property type="entry name" value="Polyketide_Oxido-like"/>
</dbReference>
<sequence>MKIAIIGANGKAGKRIAQEALKRGHEVTAIVRDAQKTDLLSVIEKSIHQLTIDDLAPFDAVVSAVGYWTPETFPLFSEDIRHLGQLLSTSTTRLIIVGGAGSLYVDDKHTLQLLDTPDFPAEFYPLAKAMTDALAVLRTFSGLAWTFFSPAGDFDDNGRATGQYQLGGEELILNAAGESYISYADYALAMVDELENARFIRQRFTAVSER</sequence>
<dbReference type="PANTHER" id="PTHR43355:SF2">
    <property type="entry name" value="FLAVIN REDUCTASE (NADPH)"/>
    <property type="match status" value="1"/>
</dbReference>
<evidence type="ECO:0000313" key="2">
    <source>
        <dbReference type="EMBL" id="NKZ20100.1"/>
    </source>
</evidence>